<dbReference type="AlphaFoldDB" id="A0A1W0XE01"/>
<evidence type="ECO:0000313" key="6">
    <source>
        <dbReference type="EMBL" id="OQV25591.1"/>
    </source>
</evidence>
<reference evidence="7" key="1">
    <citation type="submission" date="2017-01" db="EMBL/GenBank/DDBJ databases">
        <title>Comparative genomics of anhydrobiosis in the tardigrade Hypsibius dujardini.</title>
        <authorList>
            <person name="Yoshida Y."/>
            <person name="Koutsovoulos G."/>
            <person name="Laetsch D."/>
            <person name="Stevens L."/>
            <person name="Kumar S."/>
            <person name="Horikawa D."/>
            <person name="Ishino K."/>
            <person name="Komine S."/>
            <person name="Tomita M."/>
            <person name="Blaxter M."/>
            <person name="Arakawa K."/>
        </authorList>
    </citation>
    <scope>NUCLEOTIDE SEQUENCE [LARGE SCALE GENOMIC DNA]</scope>
    <source>
        <strain evidence="7">Z151</strain>
    </source>
</reference>
<sequence>MTNMQVGDPHALSKGSTPPPESASTLRLYSGRFCPYAARVRLVLNAKNIKCEVVNIDLKNKPEWYYEKNALGKVPLLEIKGPSGPSFISESLIIAEYLDDQYHDDFPLLPNDAPLERAQQKMLLEIIYSKITAQWHPLMVKEDTAKKAVLIKALGEVEQLLRGEYFAGEKPGFVDLCVWPWFERLPAVELFRGVPFTPTDYPKLTEWSEKMRVHPRIRDSIFSTELMLEFFQTRNPDVGLLSVILATFNFWTSQNPKPAAAANALELEMIILMPSNNTNSGASVGFTGVPMEIAAKDTAEKYANIHRVLGYQQRHPV</sequence>
<protein>
    <submittedName>
        <fullName evidence="6">Pyrimidodiazepine synthase</fullName>
    </submittedName>
</protein>
<dbReference type="GO" id="GO:0045174">
    <property type="term" value="F:glutathione dehydrogenase (ascorbate) activity"/>
    <property type="evidence" value="ECO:0007669"/>
    <property type="project" value="UniProtKB-ARBA"/>
</dbReference>
<evidence type="ECO:0000256" key="3">
    <source>
        <dbReference type="SAM" id="MobiDB-lite"/>
    </source>
</evidence>
<keyword evidence="7" id="KW-1185">Reference proteome</keyword>
<dbReference type="GO" id="GO:0005737">
    <property type="term" value="C:cytoplasm"/>
    <property type="evidence" value="ECO:0007669"/>
    <property type="project" value="InterPro"/>
</dbReference>
<dbReference type="PANTHER" id="PTHR43968:SF6">
    <property type="entry name" value="GLUTATHIONE S-TRANSFERASE OMEGA"/>
    <property type="match status" value="1"/>
</dbReference>
<name>A0A1W0XE01_HYPEX</name>
<gene>
    <name evidence="6" type="ORF">BV898_00527</name>
</gene>
<evidence type="ECO:0000256" key="2">
    <source>
        <dbReference type="ARBA" id="ARBA00023002"/>
    </source>
</evidence>
<feature type="domain" description="GST C-terminal" evidence="5">
    <location>
        <begin position="113"/>
        <end position="230"/>
    </location>
</feature>
<dbReference type="InterPro" id="IPR050983">
    <property type="entry name" value="GST_Omega/HSP26"/>
</dbReference>
<keyword evidence="2" id="KW-0560">Oxidoreductase</keyword>
<dbReference type="EMBL" id="MTYJ01000002">
    <property type="protein sequence ID" value="OQV25591.1"/>
    <property type="molecule type" value="Genomic_DNA"/>
</dbReference>
<dbReference type="GO" id="GO:0006749">
    <property type="term" value="P:glutathione metabolic process"/>
    <property type="evidence" value="ECO:0007669"/>
    <property type="project" value="TreeGrafter"/>
</dbReference>
<dbReference type="FunFam" id="3.40.30.10:FF:000123">
    <property type="entry name" value="Glutathione transferase o1"/>
    <property type="match status" value="1"/>
</dbReference>
<proteinExistence type="inferred from homology"/>
<dbReference type="InterPro" id="IPR005442">
    <property type="entry name" value="GST_omega"/>
</dbReference>
<dbReference type="SFLD" id="SFLDG00358">
    <property type="entry name" value="Main_(cytGST)"/>
    <property type="match status" value="1"/>
</dbReference>
<dbReference type="SUPFAM" id="SSF47616">
    <property type="entry name" value="GST C-terminal domain-like"/>
    <property type="match status" value="1"/>
</dbReference>
<feature type="domain" description="GST N-terminal" evidence="4">
    <location>
        <begin position="24"/>
        <end position="106"/>
    </location>
</feature>
<dbReference type="PANTHER" id="PTHR43968">
    <property type="match status" value="1"/>
</dbReference>
<dbReference type="InterPro" id="IPR040079">
    <property type="entry name" value="Glutathione_S-Trfase"/>
</dbReference>
<dbReference type="Pfam" id="PF13417">
    <property type="entry name" value="GST_N_3"/>
    <property type="match status" value="1"/>
</dbReference>
<evidence type="ECO:0000256" key="1">
    <source>
        <dbReference type="ARBA" id="ARBA00011067"/>
    </source>
</evidence>
<dbReference type="PROSITE" id="PS51354">
    <property type="entry name" value="GLUTAREDOXIN_2"/>
    <property type="match status" value="1"/>
</dbReference>
<dbReference type="Pfam" id="PF13410">
    <property type="entry name" value="GST_C_2"/>
    <property type="match status" value="1"/>
</dbReference>
<comment type="similarity">
    <text evidence="1">Belongs to the GST superfamily. Omega family.</text>
</comment>
<evidence type="ECO:0000259" key="4">
    <source>
        <dbReference type="PROSITE" id="PS50404"/>
    </source>
</evidence>
<dbReference type="InterPro" id="IPR036249">
    <property type="entry name" value="Thioredoxin-like_sf"/>
</dbReference>
<dbReference type="InterPro" id="IPR010987">
    <property type="entry name" value="Glutathione-S-Trfase_C-like"/>
</dbReference>
<dbReference type="PRINTS" id="PR01625">
    <property type="entry name" value="GSTRNSFRASEO"/>
</dbReference>
<dbReference type="Gene3D" id="3.40.30.10">
    <property type="entry name" value="Glutaredoxin"/>
    <property type="match status" value="1"/>
</dbReference>
<dbReference type="Proteomes" id="UP000192578">
    <property type="component" value="Unassembled WGS sequence"/>
</dbReference>
<dbReference type="OrthoDB" id="4951845at2759"/>
<dbReference type="Gene3D" id="1.20.1050.10">
    <property type="match status" value="1"/>
</dbReference>
<dbReference type="GO" id="GO:0004364">
    <property type="term" value="F:glutathione transferase activity"/>
    <property type="evidence" value="ECO:0007669"/>
    <property type="project" value="InterPro"/>
</dbReference>
<evidence type="ECO:0000313" key="7">
    <source>
        <dbReference type="Proteomes" id="UP000192578"/>
    </source>
</evidence>
<evidence type="ECO:0000259" key="5">
    <source>
        <dbReference type="PROSITE" id="PS50405"/>
    </source>
</evidence>
<organism evidence="6 7">
    <name type="scientific">Hypsibius exemplaris</name>
    <name type="common">Freshwater tardigrade</name>
    <dbReference type="NCBI Taxonomy" id="2072580"/>
    <lineage>
        <taxon>Eukaryota</taxon>
        <taxon>Metazoa</taxon>
        <taxon>Ecdysozoa</taxon>
        <taxon>Tardigrada</taxon>
        <taxon>Eutardigrada</taxon>
        <taxon>Parachela</taxon>
        <taxon>Hypsibioidea</taxon>
        <taxon>Hypsibiidae</taxon>
        <taxon>Hypsibius</taxon>
    </lineage>
</organism>
<dbReference type="InterPro" id="IPR036282">
    <property type="entry name" value="Glutathione-S-Trfase_C_sf"/>
</dbReference>
<dbReference type="PROSITE" id="PS50404">
    <property type="entry name" value="GST_NTER"/>
    <property type="match status" value="1"/>
</dbReference>
<feature type="region of interest" description="Disordered" evidence="3">
    <location>
        <begin position="1"/>
        <end position="23"/>
    </location>
</feature>
<dbReference type="InterPro" id="IPR004045">
    <property type="entry name" value="Glutathione_S-Trfase_N"/>
</dbReference>
<accession>A0A1W0XE01</accession>
<dbReference type="FunFam" id="1.20.1050.10:FF:000009">
    <property type="entry name" value="Glutathione S-transferase omega-1"/>
    <property type="match status" value="1"/>
</dbReference>
<comment type="caution">
    <text evidence="6">The sequence shown here is derived from an EMBL/GenBank/DDBJ whole genome shotgun (WGS) entry which is preliminary data.</text>
</comment>
<dbReference type="PROSITE" id="PS50405">
    <property type="entry name" value="GST_CTER"/>
    <property type="match status" value="1"/>
</dbReference>
<dbReference type="SFLD" id="SFLDS00019">
    <property type="entry name" value="Glutathione_Transferase_(cytos"/>
    <property type="match status" value="1"/>
</dbReference>
<dbReference type="SUPFAM" id="SSF52833">
    <property type="entry name" value="Thioredoxin-like"/>
    <property type="match status" value="1"/>
</dbReference>